<name>A0ABR1ESI1_NECAM</name>
<protein>
    <submittedName>
        <fullName evidence="2">Uncharacterized protein</fullName>
    </submittedName>
</protein>
<dbReference type="Proteomes" id="UP001303046">
    <property type="component" value="Unassembled WGS sequence"/>
</dbReference>
<reference evidence="2 3" key="1">
    <citation type="submission" date="2023-08" db="EMBL/GenBank/DDBJ databases">
        <title>A Necator americanus chromosomal reference genome.</title>
        <authorList>
            <person name="Ilik V."/>
            <person name="Petrzelkova K.J."/>
            <person name="Pardy F."/>
            <person name="Fuh T."/>
            <person name="Niatou-Singa F.S."/>
            <person name="Gouil Q."/>
            <person name="Baker L."/>
            <person name="Ritchie M.E."/>
            <person name="Jex A.R."/>
            <person name="Gazzola D."/>
            <person name="Li H."/>
            <person name="Toshio Fujiwara R."/>
            <person name="Zhan B."/>
            <person name="Aroian R.V."/>
            <person name="Pafco B."/>
            <person name="Schwarz E.M."/>
        </authorList>
    </citation>
    <scope>NUCLEOTIDE SEQUENCE [LARGE SCALE GENOMIC DNA]</scope>
    <source>
        <strain evidence="2 3">Aroian</strain>
        <tissue evidence="2">Whole animal</tissue>
    </source>
</reference>
<gene>
    <name evidence="2" type="primary">Necator_chrX.g25650</name>
    <name evidence="2" type="ORF">RB195_025484</name>
</gene>
<evidence type="ECO:0000256" key="1">
    <source>
        <dbReference type="SAM" id="MobiDB-lite"/>
    </source>
</evidence>
<feature type="region of interest" description="Disordered" evidence="1">
    <location>
        <begin position="36"/>
        <end position="60"/>
    </location>
</feature>
<comment type="caution">
    <text evidence="2">The sequence shown here is derived from an EMBL/GenBank/DDBJ whole genome shotgun (WGS) entry which is preliminary data.</text>
</comment>
<proteinExistence type="predicted"/>
<evidence type="ECO:0000313" key="3">
    <source>
        <dbReference type="Proteomes" id="UP001303046"/>
    </source>
</evidence>
<dbReference type="EMBL" id="JAVFWL010000006">
    <property type="protein sequence ID" value="KAK6765599.1"/>
    <property type="molecule type" value="Genomic_DNA"/>
</dbReference>
<accession>A0ABR1ESI1</accession>
<organism evidence="2 3">
    <name type="scientific">Necator americanus</name>
    <name type="common">Human hookworm</name>
    <dbReference type="NCBI Taxonomy" id="51031"/>
    <lineage>
        <taxon>Eukaryota</taxon>
        <taxon>Metazoa</taxon>
        <taxon>Ecdysozoa</taxon>
        <taxon>Nematoda</taxon>
        <taxon>Chromadorea</taxon>
        <taxon>Rhabditida</taxon>
        <taxon>Rhabditina</taxon>
        <taxon>Rhabditomorpha</taxon>
        <taxon>Strongyloidea</taxon>
        <taxon>Ancylostomatidae</taxon>
        <taxon>Bunostominae</taxon>
        <taxon>Necator</taxon>
    </lineage>
</organism>
<keyword evidence="3" id="KW-1185">Reference proteome</keyword>
<evidence type="ECO:0000313" key="2">
    <source>
        <dbReference type="EMBL" id="KAK6765599.1"/>
    </source>
</evidence>
<sequence length="112" mass="13237">MVVSTKQTSDNGNGLIDLCEQTKLIIASTFKKNHRCHQLTRQRTTPPTPKKQRKRKMPGFSSTTFRRRTYLCHIRKYRAVWDDAFDFDHHPVLSFIIRFQKRSTEARLSISK</sequence>